<dbReference type="AlphaFoldDB" id="A0A0F9D5B4"/>
<evidence type="ECO:0000313" key="1">
    <source>
        <dbReference type="EMBL" id="KKL56933.1"/>
    </source>
</evidence>
<comment type="caution">
    <text evidence="1">The sequence shown here is derived from an EMBL/GenBank/DDBJ whole genome shotgun (WGS) entry which is preliminary data.</text>
</comment>
<reference evidence="1" key="1">
    <citation type="journal article" date="2015" name="Nature">
        <title>Complex archaea that bridge the gap between prokaryotes and eukaryotes.</title>
        <authorList>
            <person name="Spang A."/>
            <person name="Saw J.H."/>
            <person name="Jorgensen S.L."/>
            <person name="Zaremba-Niedzwiedzka K."/>
            <person name="Martijn J."/>
            <person name="Lind A.E."/>
            <person name="van Eijk R."/>
            <person name="Schleper C."/>
            <person name="Guy L."/>
            <person name="Ettema T.J."/>
        </authorList>
    </citation>
    <scope>NUCLEOTIDE SEQUENCE</scope>
</reference>
<accession>A0A0F9D5B4</accession>
<sequence length="127" mass="14195">MVGDRVTQSRYRTRTFRVGAVFGAIDVKVELGYRRYITRFQVENESNAVTVFRMHQDIPAGEVGAPVAMPATPNLKVGENLTARQHLDPEIGNYDNPLYGIDGGRQIWVQTTAGVVLVSMTYYDLES</sequence>
<gene>
    <name evidence="1" type="ORF">LCGC14_2240460</name>
</gene>
<protein>
    <submittedName>
        <fullName evidence="1">Uncharacterized protein</fullName>
    </submittedName>
</protein>
<proteinExistence type="predicted"/>
<organism evidence="1">
    <name type="scientific">marine sediment metagenome</name>
    <dbReference type="NCBI Taxonomy" id="412755"/>
    <lineage>
        <taxon>unclassified sequences</taxon>
        <taxon>metagenomes</taxon>
        <taxon>ecological metagenomes</taxon>
    </lineage>
</organism>
<dbReference type="EMBL" id="LAZR01030330">
    <property type="protein sequence ID" value="KKL56933.1"/>
    <property type="molecule type" value="Genomic_DNA"/>
</dbReference>
<name>A0A0F9D5B4_9ZZZZ</name>